<gene>
    <name evidence="5" type="ORF">HGA08_09050</name>
</gene>
<dbReference type="InterPro" id="IPR000120">
    <property type="entry name" value="Amidase"/>
</dbReference>
<dbReference type="Proteomes" id="UP000565711">
    <property type="component" value="Unassembled WGS sequence"/>
</dbReference>
<protein>
    <recommendedName>
        <fullName evidence="3">amidase</fullName>
        <ecNumber evidence="3">3.5.1.4</ecNumber>
    </recommendedName>
</protein>
<comment type="caution">
    <text evidence="5">The sequence shown here is derived from an EMBL/GenBank/DDBJ whole genome shotgun (WGS) entry which is preliminary data.</text>
</comment>
<accession>A0A846XXC4</accession>
<dbReference type="EMBL" id="JAAXOP010000004">
    <property type="protein sequence ID" value="NKY50355.1"/>
    <property type="molecule type" value="Genomic_DNA"/>
</dbReference>
<dbReference type="InterPro" id="IPR036928">
    <property type="entry name" value="AS_sf"/>
</dbReference>
<comment type="similarity">
    <text evidence="2">Belongs to the amidase family.</text>
</comment>
<sequence>MWNRQATELAQAVRTGQHSATEVIESHLERIAATNPTVNAVTQLLADSARAAAVELDVRREAGKPLGPLAGVPFTVKENIDIGGVPTTHGVRALENAVAETDSPSVARLRAAGAIPIGHTNMPDLTIGGYTNSQLFGETVNPWGTIRNPSGTSGGDGAAVAAGMAAIGLGNDSGGSVRGPALNCGVTALNPTYGRFPAEHRVRGQEPMSASQLFPKDGPLTRSIPDLRAVFEVMAGVDPRDPRAVPAPVDGPPLPAPLKVGVVADPGGLGVHPKVRAAVHRAADLLEDAGYRVEETDVPRLADGIGGYLKMITSEFALNWPRIRGLLTEESAQHMELTIAGQPPLELAEYLRLTGERYSVLRDWHQFLAEYPLILGGVSTEPPGDPETFEIDAEQNMRMAVAVRLCTLTTFVGVPAVAVPTGVVDGIPMGVQIIGRPFREDLCLSAAGAIEAAVGTLTPVFG</sequence>
<evidence type="ECO:0000256" key="1">
    <source>
        <dbReference type="ARBA" id="ARBA00001311"/>
    </source>
</evidence>
<reference evidence="5 6" key="1">
    <citation type="submission" date="2020-04" db="EMBL/GenBank/DDBJ databases">
        <title>MicrobeNet Type strains.</title>
        <authorList>
            <person name="Nicholson A.C."/>
        </authorList>
    </citation>
    <scope>NUCLEOTIDE SEQUENCE [LARGE SCALE GENOMIC DNA]</scope>
    <source>
        <strain evidence="5 6">JCM 12354</strain>
    </source>
</reference>
<feature type="domain" description="Amidase" evidence="4">
    <location>
        <begin position="22"/>
        <end position="444"/>
    </location>
</feature>
<keyword evidence="5" id="KW-0378">Hydrolase</keyword>
<dbReference type="GO" id="GO:0004040">
    <property type="term" value="F:amidase activity"/>
    <property type="evidence" value="ECO:0007669"/>
    <property type="project" value="UniProtKB-EC"/>
</dbReference>
<evidence type="ECO:0000259" key="4">
    <source>
        <dbReference type="Pfam" id="PF01425"/>
    </source>
</evidence>
<proteinExistence type="inferred from homology"/>
<dbReference type="NCBIfam" id="NF005687">
    <property type="entry name" value="PRK07487.1"/>
    <property type="match status" value="1"/>
</dbReference>
<dbReference type="Pfam" id="PF01425">
    <property type="entry name" value="Amidase"/>
    <property type="match status" value="1"/>
</dbReference>
<evidence type="ECO:0000313" key="6">
    <source>
        <dbReference type="Proteomes" id="UP000565711"/>
    </source>
</evidence>
<name>A0A846XXC4_9NOCA</name>
<comment type="catalytic activity">
    <reaction evidence="1">
        <text>a monocarboxylic acid amide + H2O = a monocarboxylate + NH4(+)</text>
        <dbReference type="Rhea" id="RHEA:12020"/>
        <dbReference type="ChEBI" id="CHEBI:15377"/>
        <dbReference type="ChEBI" id="CHEBI:28938"/>
        <dbReference type="ChEBI" id="CHEBI:35757"/>
        <dbReference type="ChEBI" id="CHEBI:83628"/>
        <dbReference type="EC" id="3.5.1.4"/>
    </reaction>
</comment>
<evidence type="ECO:0000256" key="3">
    <source>
        <dbReference type="ARBA" id="ARBA00012922"/>
    </source>
</evidence>
<dbReference type="EC" id="3.5.1.4" evidence="3"/>
<dbReference type="RefSeq" id="WP_067879060.1">
    <property type="nucleotide sequence ID" value="NZ_JAAXOP010000004.1"/>
</dbReference>
<dbReference type="PANTHER" id="PTHR11895:SF7">
    <property type="entry name" value="GLUTAMYL-TRNA(GLN) AMIDOTRANSFERASE SUBUNIT A, MITOCHONDRIAL"/>
    <property type="match status" value="1"/>
</dbReference>
<keyword evidence="6" id="KW-1185">Reference proteome</keyword>
<dbReference type="PANTHER" id="PTHR11895">
    <property type="entry name" value="TRANSAMIDASE"/>
    <property type="match status" value="1"/>
</dbReference>
<dbReference type="AlphaFoldDB" id="A0A846XXC4"/>
<organism evidence="5 6">
    <name type="scientific">Nocardia vermiculata</name>
    <dbReference type="NCBI Taxonomy" id="257274"/>
    <lineage>
        <taxon>Bacteria</taxon>
        <taxon>Bacillati</taxon>
        <taxon>Actinomycetota</taxon>
        <taxon>Actinomycetes</taxon>
        <taxon>Mycobacteriales</taxon>
        <taxon>Nocardiaceae</taxon>
        <taxon>Nocardia</taxon>
    </lineage>
</organism>
<dbReference type="InterPro" id="IPR023631">
    <property type="entry name" value="Amidase_dom"/>
</dbReference>
<evidence type="ECO:0000256" key="2">
    <source>
        <dbReference type="ARBA" id="ARBA00009199"/>
    </source>
</evidence>
<dbReference type="Gene3D" id="3.90.1300.10">
    <property type="entry name" value="Amidase signature (AS) domain"/>
    <property type="match status" value="1"/>
</dbReference>
<dbReference type="SUPFAM" id="SSF75304">
    <property type="entry name" value="Amidase signature (AS) enzymes"/>
    <property type="match status" value="1"/>
</dbReference>
<evidence type="ECO:0000313" key="5">
    <source>
        <dbReference type="EMBL" id="NKY50355.1"/>
    </source>
</evidence>